<evidence type="ECO:0000256" key="1">
    <source>
        <dbReference type="SAM" id="Phobius"/>
    </source>
</evidence>
<comment type="caution">
    <text evidence="2">The sequence shown here is derived from an EMBL/GenBank/DDBJ whole genome shotgun (WGS) entry which is preliminary data.</text>
</comment>
<protein>
    <submittedName>
        <fullName evidence="2">Uncharacterized protein</fullName>
    </submittedName>
</protein>
<reference evidence="2 3" key="1">
    <citation type="journal article" date="2015" name="Nature">
        <title>rRNA introns, odd ribosomes, and small enigmatic genomes across a large radiation of phyla.</title>
        <authorList>
            <person name="Brown C.T."/>
            <person name="Hug L.A."/>
            <person name="Thomas B.C."/>
            <person name="Sharon I."/>
            <person name="Castelle C.J."/>
            <person name="Singh A."/>
            <person name="Wilkins M.J."/>
            <person name="Williams K.H."/>
            <person name="Banfield J.F."/>
        </authorList>
    </citation>
    <scope>NUCLEOTIDE SEQUENCE [LARGE SCALE GENOMIC DNA]</scope>
</reference>
<sequence>MLNKKQKFLKFLKYFVIFSLVFIIISIISFEFLSRYYQCPKIAFPKHPDCYTFTLLENGDWEGGYTFDSFFNEEDRNWLESLRQKRKEGLKISKEEYRQASDYFMIEVSKEEMPGLNGISCGDFGYVREDLPVSAKLFVKRHEFEHMMQEGNMEEGNQEFQANLAAFSEYPFGGLQTVFFSIFGDRTGSSFSVCRFVRLWQLFKVYFLPFETQSIYN</sequence>
<name>A0A0G0BZQ4_UNCC3</name>
<feature type="transmembrane region" description="Helical" evidence="1">
    <location>
        <begin position="12"/>
        <end position="33"/>
    </location>
</feature>
<evidence type="ECO:0000313" key="3">
    <source>
        <dbReference type="Proteomes" id="UP000034581"/>
    </source>
</evidence>
<keyword evidence="1" id="KW-0812">Transmembrane</keyword>
<proteinExistence type="predicted"/>
<keyword evidence="1" id="KW-0472">Membrane</keyword>
<keyword evidence="1" id="KW-1133">Transmembrane helix</keyword>
<dbReference type="AlphaFoldDB" id="A0A0G0BZQ4"/>
<accession>A0A0G0BZQ4</accession>
<gene>
    <name evidence="2" type="ORF">UR67_C0007G0051</name>
</gene>
<dbReference type="STRING" id="1618350.UR67_C0007G0051"/>
<dbReference type="EMBL" id="LBQB01000007">
    <property type="protein sequence ID" value="KKP69346.1"/>
    <property type="molecule type" value="Genomic_DNA"/>
</dbReference>
<evidence type="ECO:0000313" key="2">
    <source>
        <dbReference type="EMBL" id="KKP69346.1"/>
    </source>
</evidence>
<dbReference type="Proteomes" id="UP000034581">
    <property type="component" value="Unassembled WGS sequence"/>
</dbReference>
<organism evidence="2 3">
    <name type="scientific">candidate division CPR3 bacterium GW2011_GWF2_35_18</name>
    <dbReference type="NCBI Taxonomy" id="1618350"/>
    <lineage>
        <taxon>Bacteria</taxon>
        <taxon>Bacteria division CPR3</taxon>
    </lineage>
</organism>